<dbReference type="Proteomes" id="UP000271974">
    <property type="component" value="Unassembled WGS sequence"/>
</dbReference>
<feature type="compositionally biased region" description="Basic and acidic residues" evidence="1">
    <location>
        <begin position="119"/>
        <end position="135"/>
    </location>
</feature>
<organism evidence="3 4">
    <name type="scientific">Elysia chlorotica</name>
    <name type="common">Eastern emerald elysia</name>
    <name type="synonym">Sea slug</name>
    <dbReference type="NCBI Taxonomy" id="188477"/>
    <lineage>
        <taxon>Eukaryota</taxon>
        <taxon>Metazoa</taxon>
        <taxon>Spiralia</taxon>
        <taxon>Lophotrochozoa</taxon>
        <taxon>Mollusca</taxon>
        <taxon>Gastropoda</taxon>
        <taxon>Heterobranchia</taxon>
        <taxon>Euthyneura</taxon>
        <taxon>Panpulmonata</taxon>
        <taxon>Sacoglossa</taxon>
        <taxon>Placobranchoidea</taxon>
        <taxon>Plakobranchidae</taxon>
        <taxon>Elysia</taxon>
    </lineage>
</organism>
<gene>
    <name evidence="3" type="ORF">EGW08_006332</name>
</gene>
<keyword evidence="4" id="KW-1185">Reference proteome</keyword>
<feature type="compositionally biased region" description="Basic and acidic residues" evidence="1">
    <location>
        <begin position="218"/>
        <end position="245"/>
    </location>
</feature>
<feature type="compositionally biased region" description="Basic and acidic residues" evidence="1">
    <location>
        <begin position="93"/>
        <end position="112"/>
    </location>
</feature>
<dbReference type="EMBL" id="RQTK01000156">
    <property type="protein sequence ID" value="RUS85929.1"/>
    <property type="molecule type" value="Genomic_DNA"/>
</dbReference>
<dbReference type="STRING" id="188477.A0A3S0ZU62"/>
<proteinExistence type="predicted"/>
<sequence length="405" mass="43823">MEFVELISFHVVIPVIGVVLCAFVVFAFGFRSPVQPPSFQFEEDKRNKKRIKPTKPKTSANGHVVNEAPAQNQVPKTSSTSKESKPAASPKAKQNETKNVAKKEVKQDLKSERKVKKQVQSEETSKQRAVAKKEVEDDGEWTTVQVPKKSKKQKTVASGKIKDGSLPESAVESEPEVEVSPSMEAAAAAAAPVESVVEEATSSSPVTAKVAKKKIKKEKNEKVKPEEKEEVLIVPEVEKVATEDKKKKKKEKKVSAANDGGAAAGAAAALPQEAAPASAKSVGKGAAGDLPILGEMEQEFQLAKTSPKKKKSKSKESIQEEKPEKANDAPVKQEKKIPEASSNEKKKADEPKEKAASSQVEEEPKKPVESAQPNAPTSPVSFDEIGDSWQEAAPKSKKKKPRRDN</sequence>
<evidence type="ECO:0000256" key="1">
    <source>
        <dbReference type="SAM" id="MobiDB-lite"/>
    </source>
</evidence>
<keyword evidence="2" id="KW-0472">Membrane</keyword>
<reference evidence="3 4" key="1">
    <citation type="submission" date="2019-01" db="EMBL/GenBank/DDBJ databases">
        <title>A draft genome assembly of the solar-powered sea slug Elysia chlorotica.</title>
        <authorList>
            <person name="Cai H."/>
            <person name="Li Q."/>
            <person name="Fang X."/>
            <person name="Li J."/>
            <person name="Curtis N.E."/>
            <person name="Altenburger A."/>
            <person name="Shibata T."/>
            <person name="Feng M."/>
            <person name="Maeda T."/>
            <person name="Schwartz J.A."/>
            <person name="Shigenobu S."/>
            <person name="Lundholm N."/>
            <person name="Nishiyama T."/>
            <person name="Yang H."/>
            <person name="Hasebe M."/>
            <person name="Li S."/>
            <person name="Pierce S.K."/>
            <person name="Wang J."/>
        </authorList>
    </citation>
    <scope>NUCLEOTIDE SEQUENCE [LARGE SCALE GENOMIC DNA]</scope>
    <source>
        <strain evidence="3">EC2010</strain>
        <tissue evidence="3">Whole organism of an adult</tissue>
    </source>
</reference>
<accession>A0A3S0ZU62</accession>
<feature type="compositionally biased region" description="Low complexity" evidence="1">
    <location>
        <begin position="75"/>
        <end position="92"/>
    </location>
</feature>
<feature type="compositionally biased region" description="Low complexity" evidence="1">
    <location>
        <begin position="178"/>
        <end position="209"/>
    </location>
</feature>
<feature type="compositionally biased region" description="Basic residues" evidence="1">
    <location>
        <begin position="395"/>
        <end position="405"/>
    </location>
</feature>
<feature type="compositionally biased region" description="Polar residues" evidence="1">
    <location>
        <begin position="371"/>
        <end position="380"/>
    </location>
</feature>
<keyword evidence="2" id="KW-0812">Transmembrane</keyword>
<feature type="transmembrane region" description="Helical" evidence="2">
    <location>
        <begin position="6"/>
        <end position="30"/>
    </location>
</feature>
<dbReference type="OrthoDB" id="6163041at2759"/>
<dbReference type="AlphaFoldDB" id="A0A3S0ZU62"/>
<comment type="caution">
    <text evidence="3">The sequence shown here is derived from an EMBL/GenBank/DDBJ whole genome shotgun (WGS) entry which is preliminary data.</text>
</comment>
<feature type="compositionally biased region" description="Basic and acidic residues" evidence="1">
    <location>
        <begin position="314"/>
        <end position="355"/>
    </location>
</feature>
<evidence type="ECO:0000256" key="2">
    <source>
        <dbReference type="SAM" id="Phobius"/>
    </source>
</evidence>
<feature type="compositionally biased region" description="Low complexity" evidence="1">
    <location>
        <begin position="256"/>
        <end position="288"/>
    </location>
</feature>
<feature type="region of interest" description="Disordered" evidence="1">
    <location>
        <begin position="38"/>
        <end position="405"/>
    </location>
</feature>
<evidence type="ECO:0000313" key="3">
    <source>
        <dbReference type="EMBL" id="RUS85929.1"/>
    </source>
</evidence>
<keyword evidence="2" id="KW-1133">Transmembrane helix</keyword>
<protein>
    <submittedName>
        <fullName evidence="3">Uncharacterized protein</fullName>
    </submittedName>
</protein>
<name>A0A3S0ZU62_ELYCH</name>
<evidence type="ECO:0000313" key="4">
    <source>
        <dbReference type="Proteomes" id="UP000271974"/>
    </source>
</evidence>